<gene>
    <name evidence="2" type="ORF">FA09DRAFT_359267</name>
</gene>
<protein>
    <submittedName>
        <fullName evidence="2">Uncharacterized protein</fullName>
    </submittedName>
</protein>
<dbReference type="GeneID" id="37272628"/>
<accession>A0A316ZFR1</accession>
<feature type="compositionally biased region" description="Low complexity" evidence="1">
    <location>
        <begin position="37"/>
        <end position="51"/>
    </location>
</feature>
<sequence length="107" mass="11837">MRATSARQLKLQLVERLRPTDVVPSRLLKAASAAQAAAAAAGPTATPAAQRAPREQTLAQQLLARQAAQPDTWPANLRIEPHTPSKELYWNVPGEQREQLRKLLREK</sequence>
<proteinExistence type="predicted"/>
<dbReference type="Proteomes" id="UP000245946">
    <property type="component" value="Unassembled WGS sequence"/>
</dbReference>
<evidence type="ECO:0000313" key="3">
    <source>
        <dbReference type="Proteomes" id="UP000245946"/>
    </source>
</evidence>
<dbReference type="AlphaFoldDB" id="A0A316ZFR1"/>
<name>A0A316ZFR1_9BASI</name>
<evidence type="ECO:0000313" key="2">
    <source>
        <dbReference type="EMBL" id="PWN99874.1"/>
    </source>
</evidence>
<organism evidence="2 3">
    <name type="scientific">Tilletiopsis washingtonensis</name>
    <dbReference type="NCBI Taxonomy" id="58919"/>
    <lineage>
        <taxon>Eukaryota</taxon>
        <taxon>Fungi</taxon>
        <taxon>Dikarya</taxon>
        <taxon>Basidiomycota</taxon>
        <taxon>Ustilaginomycotina</taxon>
        <taxon>Exobasidiomycetes</taxon>
        <taxon>Entylomatales</taxon>
        <taxon>Entylomatales incertae sedis</taxon>
        <taxon>Tilletiopsis</taxon>
    </lineage>
</organism>
<feature type="region of interest" description="Disordered" evidence="1">
    <location>
        <begin position="37"/>
        <end position="56"/>
    </location>
</feature>
<dbReference type="RefSeq" id="XP_025600153.1">
    <property type="nucleotide sequence ID" value="XM_025745084.1"/>
</dbReference>
<keyword evidence="3" id="KW-1185">Reference proteome</keyword>
<dbReference type="OrthoDB" id="3365065at2759"/>
<evidence type="ECO:0000256" key="1">
    <source>
        <dbReference type="SAM" id="MobiDB-lite"/>
    </source>
</evidence>
<reference evidence="2 3" key="1">
    <citation type="journal article" date="2018" name="Mol. Biol. Evol.">
        <title>Broad Genomic Sampling Reveals a Smut Pathogenic Ancestry of the Fungal Clade Ustilaginomycotina.</title>
        <authorList>
            <person name="Kijpornyongpan T."/>
            <person name="Mondo S.J."/>
            <person name="Barry K."/>
            <person name="Sandor L."/>
            <person name="Lee J."/>
            <person name="Lipzen A."/>
            <person name="Pangilinan J."/>
            <person name="LaButti K."/>
            <person name="Hainaut M."/>
            <person name="Henrissat B."/>
            <person name="Grigoriev I.V."/>
            <person name="Spatafora J.W."/>
            <person name="Aime M.C."/>
        </authorList>
    </citation>
    <scope>NUCLEOTIDE SEQUENCE [LARGE SCALE GENOMIC DNA]</scope>
    <source>
        <strain evidence="2 3">MCA 4186</strain>
    </source>
</reference>
<dbReference type="EMBL" id="KZ819287">
    <property type="protein sequence ID" value="PWN99874.1"/>
    <property type="molecule type" value="Genomic_DNA"/>
</dbReference>